<reference evidence="2 3" key="1">
    <citation type="submission" date="2018-11" db="EMBL/GenBank/DDBJ databases">
        <authorList>
            <consortium name="Pathogen Informatics"/>
        </authorList>
    </citation>
    <scope>NUCLEOTIDE SEQUENCE [LARGE SCALE GENOMIC DNA]</scope>
</reference>
<evidence type="ECO:0000313" key="3">
    <source>
        <dbReference type="Proteomes" id="UP000271098"/>
    </source>
</evidence>
<evidence type="ECO:0000259" key="1">
    <source>
        <dbReference type="Pfam" id="PF07679"/>
    </source>
</evidence>
<feature type="domain" description="Immunoglobulin I-set" evidence="1">
    <location>
        <begin position="15"/>
        <end position="51"/>
    </location>
</feature>
<dbReference type="EMBL" id="UYRT01025684">
    <property type="protein sequence ID" value="VDK64027.1"/>
    <property type="molecule type" value="Genomic_DNA"/>
</dbReference>
<name>A0A3P6RWL5_9BILA</name>
<gene>
    <name evidence="2" type="ORF">GPUH_LOCUS8626</name>
</gene>
<dbReference type="SUPFAM" id="SSF48726">
    <property type="entry name" value="Immunoglobulin"/>
    <property type="match status" value="1"/>
</dbReference>
<protein>
    <recommendedName>
        <fullName evidence="1">Immunoglobulin I-set domain-containing protein</fullName>
    </recommendedName>
</protein>
<proteinExistence type="predicted"/>
<dbReference type="Pfam" id="PF07679">
    <property type="entry name" value="I-set"/>
    <property type="match status" value="1"/>
</dbReference>
<sequence>MHATPETRVEEEISRWHRVLIENTRPEHSGMYTVIAENEAGEARSGATLNVESRRTPMEQKGRTVVQSRVGIEIKFFECFPM</sequence>
<dbReference type="InterPro" id="IPR013783">
    <property type="entry name" value="Ig-like_fold"/>
</dbReference>
<evidence type="ECO:0000313" key="2">
    <source>
        <dbReference type="EMBL" id="VDK64027.1"/>
    </source>
</evidence>
<accession>A0A3P6RWL5</accession>
<organism evidence="2 3">
    <name type="scientific">Gongylonema pulchrum</name>
    <dbReference type="NCBI Taxonomy" id="637853"/>
    <lineage>
        <taxon>Eukaryota</taxon>
        <taxon>Metazoa</taxon>
        <taxon>Ecdysozoa</taxon>
        <taxon>Nematoda</taxon>
        <taxon>Chromadorea</taxon>
        <taxon>Rhabditida</taxon>
        <taxon>Spirurina</taxon>
        <taxon>Spiruromorpha</taxon>
        <taxon>Spiruroidea</taxon>
        <taxon>Gongylonematidae</taxon>
        <taxon>Gongylonema</taxon>
    </lineage>
</organism>
<dbReference type="AlphaFoldDB" id="A0A3P6RWL5"/>
<dbReference type="OrthoDB" id="114660at2759"/>
<dbReference type="Proteomes" id="UP000271098">
    <property type="component" value="Unassembled WGS sequence"/>
</dbReference>
<keyword evidence="3" id="KW-1185">Reference proteome</keyword>
<dbReference type="InterPro" id="IPR036179">
    <property type="entry name" value="Ig-like_dom_sf"/>
</dbReference>
<dbReference type="InterPro" id="IPR013098">
    <property type="entry name" value="Ig_I-set"/>
</dbReference>
<dbReference type="Gene3D" id="2.60.40.10">
    <property type="entry name" value="Immunoglobulins"/>
    <property type="match status" value="1"/>
</dbReference>